<keyword evidence="1" id="KW-0808">Transferase</keyword>
<dbReference type="CDD" id="cd04301">
    <property type="entry name" value="NAT_SF"/>
    <property type="match status" value="1"/>
</dbReference>
<dbReference type="Gene3D" id="3.40.630.30">
    <property type="match status" value="1"/>
</dbReference>
<evidence type="ECO:0000313" key="4">
    <source>
        <dbReference type="EMBL" id="BDE97230.1"/>
    </source>
</evidence>
<dbReference type="InterPro" id="IPR000182">
    <property type="entry name" value="GNAT_dom"/>
</dbReference>
<evidence type="ECO:0000313" key="5">
    <source>
        <dbReference type="Proteomes" id="UP001320544"/>
    </source>
</evidence>
<reference evidence="4 5" key="1">
    <citation type="submission" date="2022-01" db="EMBL/GenBank/DDBJ databases">
        <title>Novel bile acid biosynthetic pathways are enriched in the microbiome of centenarians.</title>
        <authorList>
            <person name="Sato Y."/>
            <person name="Atarashi K."/>
            <person name="Plichta R.D."/>
            <person name="Arai Y."/>
            <person name="Sasajima S."/>
            <person name="Kearney M.S."/>
            <person name="Suda W."/>
            <person name="Takeshita K."/>
            <person name="Sasaki T."/>
            <person name="Okamoto S."/>
            <person name="Skelly N.A."/>
            <person name="Okamura Y."/>
            <person name="Vlamakis H."/>
            <person name="Li Y."/>
            <person name="Tanoue T."/>
            <person name="Takei H."/>
            <person name="Nittono H."/>
            <person name="Narushima S."/>
            <person name="Irie J."/>
            <person name="Itoh H."/>
            <person name="Moriya K."/>
            <person name="Sugiura Y."/>
            <person name="Suematsu M."/>
            <person name="Moritoki N."/>
            <person name="Shibata S."/>
            <person name="Littman R.D."/>
            <person name="Fischbach A.M."/>
            <person name="Uwamino Y."/>
            <person name="Inoue T."/>
            <person name="Honda A."/>
            <person name="Hattori M."/>
            <person name="Murai T."/>
            <person name="Xavier J.R."/>
            <person name="Hirose N."/>
            <person name="Honda K."/>
        </authorList>
    </citation>
    <scope>NUCLEOTIDE SEQUENCE [LARGE SCALE GENOMIC DNA]</scope>
    <source>
        <strain evidence="4 5">CE91-St30</strain>
    </source>
</reference>
<dbReference type="SUPFAM" id="SSF55729">
    <property type="entry name" value="Acyl-CoA N-acyltransferases (Nat)"/>
    <property type="match status" value="1"/>
</dbReference>
<protein>
    <submittedName>
        <fullName evidence="4">N-acetyltransferase</fullName>
    </submittedName>
</protein>
<evidence type="ECO:0000259" key="3">
    <source>
        <dbReference type="PROSITE" id="PS51186"/>
    </source>
</evidence>
<dbReference type="PANTHER" id="PTHR43072">
    <property type="entry name" value="N-ACETYLTRANSFERASE"/>
    <property type="match status" value="1"/>
</dbReference>
<keyword evidence="2" id="KW-0012">Acyltransferase</keyword>
<dbReference type="EMBL" id="AP025564">
    <property type="protein sequence ID" value="BDE97230.1"/>
    <property type="molecule type" value="Genomic_DNA"/>
</dbReference>
<accession>A0ABN6MGW4</accession>
<keyword evidence="5" id="KW-1185">Reference proteome</keyword>
<dbReference type="InterPro" id="IPR016181">
    <property type="entry name" value="Acyl_CoA_acyltransferase"/>
</dbReference>
<evidence type="ECO:0000256" key="2">
    <source>
        <dbReference type="ARBA" id="ARBA00023315"/>
    </source>
</evidence>
<dbReference type="Proteomes" id="UP001320544">
    <property type="component" value="Chromosome"/>
</dbReference>
<organism evidence="4 5">
    <name type="scientific">Raoultibacter timonensis</name>
    <dbReference type="NCBI Taxonomy" id="1907662"/>
    <lineage>
        <taxon>Bacteria</taxon>
        <taxon>Bacillati</taxon>
        <taxon>Actinomycetota</taxon>
        <taxon>Coriobacteriia</taxon>
        <taxon>Eggerthellales</taxon>
        <taxon>Eggerthellaceae</taxon>
        <taxon>Raoultibacter</taxon>
    </lineage>
</organism>
<gene>
    <name evidence="4" type="ORF">CE91St30_25630</name>
</gene>
<dbReference type="Pfam" id="PF13420">
    <property type="entry name" value="Acetyltransf_4"/>
    <property type="match status" value="1"/>
</dbReference>
<evidence type="ECO:0000256" key="1">
    <source>
        <dbReference type="ARBA" id="ARBA00022679"/>
    </source>
</evidence>
<feature type="domain" description="N-acetyltransferase" evidence="3">
    <location>
        <begin position="7"/>
        <end position="168"/>
    </location>
</feature>
<sequence>MAEQSEVTLRLGGTGDFAAILEVYAPYVNETAITFETSVPSLDDFSARLAGFADTYPLIVAVRDETVAGYAYAHRIGERAAYAWNAELSVYLDSAFRGAGLGRTLCTALLSLLATQGVRNVFSLITVPNDASIGLHEALGFSLMGIQRQAGFKCGAWHDVAWYQKQIGSFAGAPQPVIPLPALDASLVEGILRGEVPSRFDKAIG</sequence>
<dbReference type="PANTHER" id="PTHR43072:SF23">
    <property type="entry name" value="UPF0039 PROTEIN C11D3.02C"/>
    <property type="match status" value="1"/>
</dbReference>
<name>A0ABN6MGW4_9ACTN</name>
<dbReference type="RefSeq" id="WP_102379704.1">
    <property type="nucleotide sequence ID" value="NZ_AP025564.1"/>
</dbReference>
<dbReference type="PROSITE" id="PS51186">
    <property type="entry name" value="GNAT"/>
    <property type="match status" value="1"/>
</dbReference>
<proteinExistence type="predicted"/>